<dbReference type="InterPro" id="IPR017948">
    <property type="entry name" value="TGFb_CS"/>
</dbReference>
<comment type="subcellular location">
    <subcellularLocation>
        <location evidence="1">Secreted</location>
    </subcellularLocation>
</comment>
<dbReference type="InterPro" id="IPR001839">
    <property type="entry name" value="TGF-b_C"/>
</dbReference>
<dbReference type="InterPro" id="IPR029034">
    <property type="entry name" value="Cystine-knot_cytokine"/>
</dbReference>
<name>A0AA35LM47_9SAUR</name>
<dbReference type="Pfam" id="PF00688">
    <property type="entry name" value="TGFb_propeptide"/>
    <property type="match status" value="1"/>
</dbReference>
<dbReference type="GO" id="GO:0005615">
    <property type="term" value="C:extracellular space"/>
    <property type="evidence" value="ECO:0007669"/>
    <property type="project" value="TreeGrafter"/>
</dbReference>
<evidence type="ECO:0000256" key="7">
    <source>
        <dbReference type="ARBA" id="ARBA00023180"/>
    </source>
</evidence>
<evidence type="ECO:0000256" key="3">
    <source>
        <dbReference type="ARBA" id="ARBA00022525"/>
    </source>
</evidence>
<dbReference type="GO" id="GO:0005125">
    <property type="term" value="F:cytokine activity"/>
    <property type="evidence" value="ECO:0007669"/>
    <property type="project" value="TreeGrafter"/>
</dbReference>
<feature type="domain" description="TGF-beta family profile" evidence="10">
    <location>
        <begin position="242"/>
        <end position="359"/>
    </location>
</feature>
<dbReference type="FunFam" id="2.10.90.10:FF:000001">
    <property type="entry name" value="Bone morphogenetic protein 4"/>
    <property type="match status" value="1"/>
</dbReference>
<keyword evidence="3" id="KW-0964">Secreted</keyword>
<keyword evidence="9" id="KW-0812">Transmembrane</keyword>
<keyword evidence="9" id="KW-1133">Transmembrane helix</keyword>
<dbReference type="PANTHER" id="PTHR11848:SF300">
    <property type="entry name" value="CVG1 PROTEIN"/>
    <property type="match status" value="1"/>
</dbReference>
<dbReference type="EMBL" id="OX395144">
    <property type="protein sequence ID" value="CAI5798737.1"/>
    <property type="molecule type" value="Genomic_DNA"/>
</dbReference>
<keyword evidence="6" id="KW-1015">Disulfide bond</keyword>
<keyword evidence="5 8" id="KW-0339">Growth factor</keyword>
<feature type="transmembrane region" description="Helical" evidence="9">
    <location>
        <begin position="6"/>
        <end position="27"/>
    </location>
</feature>
<dbReference type="InterPro" id="IPR001111">
    <property type="entry name" value="TGF-b_propeptide"/>
</dbReference>
<keyword evidence="9" id="KW-0472">Membrane</keyword>
<evidence type="ECO:0000256" key="9">
    <source>
        <dbReference type="SAM" id="Phobius"/>
    </source>
</evidence>
<dbReference type="GO" id="GO:0008083">
    <property type="term" value="F:growth factor activity"/>
    <property type="evidence" value="ECO:0007669"/>
    <property type="project" value="UniProtKB-KW"/>
</dbReference>
<dbReference type="AlphaFoldDB" id="A0AA35LM47"/>
<reference evidence="11" key="1">
    <citation type="submission" date="2022-12" db="EMBL/GenBank/DDBJ databases">
        <authorList>
            <person name="Alioto T."/>
            <person name="Alioto T."/>
            <person name="Gomez Garrido J."/>
        </authorList>
    </citation>
    <scope>NUCLEOTIDE SEQUENCE</scope>
</reference>
<dbReference type="Gene3D" id="2.10.90.10">
    <property type="entry name" value="Cystine-knot cytokines"/>
    <property type="match status" value="1"/>
</dbReference>
<dbReference type="Pfam" id="PF00019">
    <property type="entry name" value="TGF_beta"/>
    <property type="match status" value="1"/>
</dbReference>
<evidence type="ECO:0000256" key="5">
    <source>
        <dbReference type="ARBA" id="ARBA00023030"/>
    </source>
</evidence>
<dbReference type="PANTHER" id="PTHR11848">
    <property type="entry name" value="TGF-BETA FAMILY"/>
    <property type="match status" value="1"/>
</dbReference>
<gene>
    <name evidence="11" type="ORF">PODLI_1B042831</name>
</gene>
<comment type="similarity">
    <text evidence="2 8">Belongs to the TGF-beta family.</text>
</comment>
<dbReference type="PROSITE" id="PS51362">
    <property type="entry name" value="TGF_BETA_2"/>
    <property type="match status" value="1"/>
</dbReference>
<dbReference type="Gene3D" id="2.60.120.970">
    <property type="match status" value="1"/>
</dbReference>
<dbReference type="SUPFAM" id="SSF57501">
    <property type="entry name" value="Cystine-knot cytokines"/>
    <property type="match status" value="1"/>
</dbReference>
<evidence type="ECO:0000256" key="8">
    <source>
        <dbReference type="RuleBase" id="RU000354"/>
    </source>
</evidence>
<keyword evidence="12" id="KW-1185">Reference proteome</keyword>
<organism evidence="11 12">
    <name type="scientific">Podarcis lilfordi</name>
    <name type="common">Lilford's wall lizard</name>
    <dbReference type="NCBI Taxonomy" id="74358"/>
    <lineage>
        <taxon>Eukaryota</taxon>
        <taxon>Metazoa</taxon>
        <taxon>Chordata</taxon>
        <taxon>Craniata</taxon>
        <taxon>Vertebrata</taxon>
        <taxon>Euteleostomi</taxon>
        <taxon>Lepidosauria</taxon>
        <taxon>Squamata</taxon>
        <taxon>Bifurcata</taxon>
        <taxon>Unidentata</taxon>
        <taxon>Episquamata</taxon>
        <taxon>Laterata</taxon>
        <taxon>Lacertibaenia</taxon>
        <taxon>Lacertidae</taxon>
        <taxon>Podarcis</taxon>
    </lineage>
</organism>
<evidence type="ECO:0000259" key="10">
    <source>
        <dbReference type="PROSITE" id="PS51362"/>
    </source>
</evidence>
<evidence type="ECO:0000256" key="4">
    <source>
        <dbReference type="ARBA" id="ARBA00022729"/>
    </source>
</evidence>
<evidence type="ECO:0000256" key="1">
    <source>
        <dbReference type="ARBA" id="ARBA00004613"/>
    </source>
</evidence>
<dbReference type="InterPro" id="IPR015615">
    <property type="entry name" value="TGF-beta-rel"/>
</dbReference>
<keyword evidence="4" id="KW-0732">Signal</keyword>
<accession>A0AA35LM47</accession>
<evidence type="ECO:0000313" key="11">
    <source>
        <dbReference type="EMBL" id="CAI5798737.1"/>
    </source>
</evidence>
<sequence length="359" mass="40698">MAHSHYFQIILGAAGMLWVLLVGGMHLQRQESLVLKSLGLTTRPSPRSPPPVPHLLWKMFHKRASLSPASQEGRTPCWVEEFRVPGNIIRVFPDQGKFIHSDKPRSWLCLQKRLYFNFSTLDKGEQVTMAQLQIRFRHNQYQVASPGHPLELSLYQASQAALRGMSSHAYSRKLLAEQSFIHLHKSFVFNLTEAAKVWQNPARNLGLLLEIAGGKLCSGADSFLDTSLLVVSLAHSQCRRTRRRRSTYYVPTAASNVCKPRRLYISFRDVGWEDWIIAPQGYLANYCLGECPFPLAEDLNSTNHAILQTVVHSLDPEGTPQPCCVPVRLSPISILYYDNDDNVVLRHYEDMVVDECGCR</sequence>
<dbReference type="CDD" id="cd13764">
    <property type="entry name" value="TGF_beta_GDF1_3_like"/>
    <property type="match status" value="1"/>
</dbReference>
<dbReference type="PROSITE" id="PS00250">
    <property type="entry name" value="TGF_BETA_1"/>
    <property type="match status" value="1"/>
</dbReference>
<evidence type="ECO:0000256" key="6">
    <source>
        <dbReference type="ARBA" id="ARBA00023157"/>
    </source>
</evidence>
<dbReference type="SMART" id="SM00204">
    <property type="entry name" value="TGFB"/>
    <property type="match status" value="1"/>
</dbReference>
<evidence type="ECO:0000256" key="2">
    <source>
        <dbReference type="ARBA" id="ARBA00006656"/>
    </source>
</evidence>
<protein>
    <submittedName>
        <fullName evidence="11">Growth differentiation factor 1</fullName>
    </submittedName>
</protein>
<keyword evidence="7" id="KW-0325">Glycoprotein</keyword>
<evidence type="ECO:0000313" key="12">
    <source>
        <dbReference type="Proteomes" id="UP001178461"/>
    </source>
</evidence>
<proteinExistence type="inferred from homology"/>
<dbReference type="Proteomes" id="UP001178461">
    <property type="component" value="Chromosome 18"/>
</dbReference>